<feature type="compositionally biased region" description="Polar residues" evidence="1">
    <location>
        <begin position="33"/>
        <end position="46"/>
    </location>
</feature>
<evidence type="ECO:0000313" key="2">
    <source>
        <dbReference type="EMBL" id="MDD0991335.1"/>
    </source>
</evidence>
<evidence type="ECO:0000313" key="3">
    <source>
        <dbReference type="Proteomes" id="UP001148203"/>
    </source>
</evidence>
<feature type="region of interest" description="Disordered" evidence="1">
    <location>
        <begin position="1"/>
        <end position="46"/>
    </location>
</feature>
<dbReference type="InterPro" id="IPR021085">
    <property type="entry name" value="AvrE_T3Es"/>
</dbReference>
<reference evidence="2 3" key="1">
    <citation type="submission" date="2022-05" db="EMBL/GenBank/DDBJ databases">
        <title>Novel Pseudomonas spp. Isolated from a Rainbow Trout Aquaculture Facility.</title>
        <authorList>
            <person name="Testerman T."/>
            <person name="Graf J."/>
        </authorList>
    </citation>
    <scope>NUCLEOTIDE SEQUENCE [LARGE SCALE GENOMIC DNA]</scope>
    <source>
        <strain evidence="2 3">ID681</strain>
    </source>
</reference>
<accession>A0ABT5NT32</accession>
<comment type="caution">
    <text evidence="2">The sequence shown here is derived from an EMBL/GenBank/DDBJ whole genome shotgun (WGS) entry which is preliminary data.</text>
</comment>
<feature type="compositionally biased region" description="Polar residues" evidence="1">
    <location>
        <begin position="1"/>
        <end position="12"/>
    </location>
</feature>
<sequence>MTITSPSASTQPVAPPALLTGNAQDLEQRRETATQQPTNSLQVFGQQQSPAFGRLSQDLTVEPQQFASTLVGEPSGEQLPRTRLKRSNAVRYNELEVHFSPPQGASPAEAPAAQALSSTFKRSNARRDFERNLLPSLVQAPVQSSVKVALDGNGRPNFSGQASFQAQQSRATGDLLQRALGPGFQAADSHDNGQDHLLLDAQGHLLQLKHRPDALVLLRTSQPIPGAAGTAQLKLEGDAVQVTVNDQPLLAQGTIGRAHLGHLAGIHQDGDGQLVRLQGQQLYEFDAFSGAWALPVDSESLQFRQLACQGDGRVYGQLDDMLVDLSSPGMPKIGIPQLGAFAVGSDQHGVALCGEHKQSLQLFDFNQDPAHSAPAISLELNGGLAQPASIGLSQGRLFVTDTEGRLYSVGRDQLSPPSLRLMPEEHFHPEGERLGGAYRASGFLSGDDGRLHVLLSDRHGQSHAYLLDEPSQRLKEGWNLSNALVVENRHGLPSSMPPVPANTFDLERQGRIGISEQRIQHWDATRQDWQDTGIQHVELLQRGLDGKAYLIQEGVLRRLDVSAGQHTMTFASSPSLHPMPRAGQVATGPAVAGLEGQLISAFAMVNDKCFVVLDNDHHLTAHLAGGKPSNVSLAGLEGEVASLALDATANLYALNTQGKLFVMAKDDWQAGHADAHWSVAPLPNGRHLGSIRTGDDNQLSGTLKNGEDQGQVQLKRDAWQPLAPRPAEQNALNELFDRVRGGVKTAQLPGTSLTARVLVNIAGRAGMESGNAVSASDFIRAHIFKPTLEMPRVLKNIGNHVLHQIQGRQGLRPLYDEQSQLFNRLALEGQQVQPVAALDLQSRIAKLALGPQGKVLQQALEAFRSQLEDSSYQATRHLGQQQGKSSLDAKEGVLNVHGELSKALPRSKLSKRLEQLKERLNIRSSSHNLLNVMQGTLSNLVPSGQNRTGALLKTLQGSGMHVPFQHVAVPLGQRRDASDNQGLTKARLVLDVLTLKDLQQILGKAEGLAEGDDLAQLNAELSELRDKRYGEHPVKQVTDMGFADHAALEASYDAIKAFLNGFKKEDHAISVNLRAATGSKDQVELVGTLKAALKQLQHPDDEIALRRGYGVNVSTPNISVESLGNGPWPSVVVSGGRQYNLNAERGDKGVVLYLQREGAAAVSGGVGGGKDFWPVLFDADNTKMDIGNNRVLTLAARLGVDLNASAGMIQRDGVVFTVPDGEIDGFVDSLFNGRLNPLQMMKKGFDHEVQKGLRWKFDLKVGASAEGRIGLGMTEDGSSPLSAAARLGVGGTVTVNLLNYSSANLVQSGNGNSTRDISANRPRALNSLDVAGAARAQLNANQMLGESSVSKGVGAGVGVTVAATVENKTSKRIRFTFKQAQPVSATQVQELSVKLAKAFKDPRSQQVVSALPGGEALAQLQDLNRHFADKPMDNDEQYVALRALKRANVQQQAAEAGHSLSDGGRFESAYTNLSRLDEQGVVSRIMGLVNAQHSLSNAERVADLLDKDPQLKTLVKQMQASAGTLARVRLELKDEVQDRVDQECRAGTLSQEALAALLGDRNNMRIKAIDLFQSVDKGESFSSPLPVVGYNSSASLNINKTLGKINFSYGRDQNKPQGYGLIGELARPSPEFKAMVGAMSKEGLAFKG</sequence>
<organism evidence="2 3">
    <name type="scientific">Pseudomonas fontis</name>
    <dbReference type="NCBI Taxonomy" id="2942633"/>
    <lineage>
        <taxon>Bacteria</taxon>
        <taxon>Pseudomonadati</taxon>
        <taxon>Pseudomonadota</taxon>
        <taxon>Gammaproteobacteria</taxon>
        <taxon>Pseudomonadales</taxon>
        <taxon>Pseudomonadaceae</taxon>
        <taxon>Pseudomonas</taxon>
    </lineage>
</organism>
<dbReference type="Proteomes" id="UP001148203">
    <property type="component" value="Unassembled WGS sequence"/>
</dbReference>
<proteinExistence type="predicted"/>
<gene>
    <name evidence="2" type="ORF">M5G11_12380</name>
</gene>
<evidence type="ECO:0000256" key="1">
    <source>
        <dbReference type="SAM" id="MobiDB-lite"/>
    </source>
</evidence>
<dbReference type="RefSeq" id="WP_273911580.1">
    <property type="nucleotide sequence ID" value="NZ_JAMDGX010000043.1"/>
</dbReference>
<protein>
    <submittedName>
        <fullName evidence="2">AvrE-family type 3 secretion system effector</fullName>
    </submittedName>
</protein>
<name>A0ABT5NT32_9PSED</name>
<dbReference type="Pfam" id="PF11725">
    <property type="entry name" value="AvrE_T3Es"/>
    <property type="match status" value="1"/>
</dbReference>
<keyword evidence="3" id="KW-1185">Reference proteome</keyword>
<dbReference type="EMBL" id="JAMDGY010000027">
    <property type="protein sequence ID" value="MDD0991335.1"/>
    <property type="molecule type" value="Genomic_DNA"/>
</dbReference>